<comment type="similarity">
    <text evidence="2">In the central section; belongs to the 3-hydroxyacyl-CoA dehydrogenase family.</text>
</comment>
<evidence type="ECO:0000256" key="10">
    <source>
        <dbReference type="ARBA" id="ARBA00023098"/>
    </source>
</evidence>
<dbReference type="RefSeq" id="WP_065969762.1">
    <property type="nucleotide sequence ID" value="NZ_CP080624.1"/>
</dbReference>
<dbReference type="OrthoDB" id="5389341at2"/>
<proteinExistence type="inferred from homology"/>
<keyword evidence="6" id="KW-0276">Fatty acid metabolism</keyword>
<dbReference type="GO" id="GO:0006635">
    <property type="term" value="P:fatty acid beta-oxidation"/>
    <property type="evidence" value="ECO:0007669"/>
    <property type="project" value="UniProtKB-UniPathway"/>
</dbReference>
<dbReference type="Gene3D" id="1.10.1040.10">
    <property type="entry name" value="N-(1-d-carboxylethyl)-l-norvaline Dehydrogenase, domain 2"/>
    <property type="match status" value="2"/>
</dbReference>
<dbReference type="InterPro" id="IPR036291">
    <property type="entry name" value="NAD(P)-bd_dom_sf"/>
</dbReference>
<dbReference type="SUPFAM" id="SSF51735">
    <property type="entry name" value="NAD(P)-binding Rossmann-fold domains"/>
    <property type="match status" value="1"/>
</dbReference>
<keyword evidence="12" id="KW-0511">Multifunctional enzyme</keyword>
<dbReference type="Proteomes" id="UP000253250">
    <property type="component" value="Unassembled WGS sequence"/>
</dbReference>
<evidence type="ECO:0000256" key="9">
    <source>
        <dbReference type="ARBA" id="ARBA00023027"/>
    </source>
</evidence>
<dbReference type="AlphaFoldDB" id="A0A1C2G2G1"/>
<name>A0A1C2G2G1_9GAMM</name>
<dbReference type="Pfam" id="PF00378">
    <property type="entry name" value="ECH_1"/>
    <property type="match status" value="1"/>
</dbReference>
<dbReference type="UniPathway" id="UPA00659"/>
<dbReference type="InterPro" id="IPR008927">
    <property type="entry name" value="6-PGluconate_DH-like_C_sf"/>
</dbReference>
<evidence type="ECO:0000256" key="1">
    <source>
        <dbReference type="ARBA" id="ARBA00005005"/>
    </source>
</evidence>
<comment type="similarity">
    <text evidence="4">Belongs to the 3-hydroxyacyl-CoA dehydrogenase family.</text>
</comment>
<dbReference type="InterPro" id="IPR013328">
    <property type="entry name" value="6PGD_dom2"/>
</dbReference>
<evidence type="ECO:0000256" key="8">
    <source>
        <dbReference type="ARBA" id="ARBA00023002"/>
    </source>
</evidence>
<keyword evidence="8" id="KW-0560">Oxidoreductase</keyword>
<dbReference type="InterPro" id="IPR001753">
    <property type="entry name" value="Enoyl-CoA_hydra/iso"/>
</dbReference>
<dbReference type="GO" id="GO:0016509">
    <property type="term" value="F:long-chain (3S)-3-hydroxyacyl-CoA dehydrogenase (NAD+) activity"/>
    <property type="evidence" value="ECO:0007669"/>
    <property type="project" value="TreeGrafter"/>
</dbReference>
<dbReference type="Pfam" id="PF00725">
    <property type="entry name" value="3HCDH"/>
    <property type="match status" value="1"/>
</dbReference>
<dbReference type="InterPro" id="IPR006176">
    <property type="entry name" value="3-OHacyl-CoA_DH_NAD-bd"/>
</dbReference>
<evidence type="ECO:0000256" key="6">
    <source>
        <dbReference type="ARBA" id="ARBA00022832"/>
    </source>
</evidence>
<keyword evidence="11" id="KW-0456">Lyase</keyword>
<evidence type="ECO:0000256" key="13">
    <source>
        <dbReference type="ARBA" id="ARBA00049556"/>
    </source>
</evidence>
<dbReference type="Pfam" id="PF02737">
    <property type="entry name" value="3HCDH_N"/>
    <property type="match status" value="1"/>
</dbReference>
<dbReference type="Gene3D" id="3.90.226.10">
    <property type="entry name" value="2-enoyl-CoA Hydratase, Chain A, domain 1"/>
    <property type="match status" value="1"/>
</dbReference>
<keyword evidence="15" id="KW-1185">Reference proteome</keyword>
<organism evidence="14 15">
    <name type="scientific">Acidiferrobacter thiooxydans</name>
    <dbReference type="NCBI Taxonomy" id="163359"/>
    <lineage>
        <taxon>Bacteria</taxon>
        <taxon>Pseudomonadati</taxon>
        <taxon>Pseudomonadota</taxon>
        <taxon>Gammaproteobacteria</taxon>
        <taxon>Acidiferrobacterales</taxon>
        <taxon>Acidiferrobacteraceae</taxon>
        <taxon>Acidiferrobacter</taxon>
    </lineage>
</organism>
<dbReference type="InterPro" id="IPR006180">
    <property type="entry name" value="3-OHacyl-CoA_DH_CS"/>
</dbReference>
<dbReference type="GO" id="GO:0004300">
    <property type="term" value="F:enoyl-CoA hydratase activity"/>
    <property type="evidence" value="ECO:0007669"/>
    <property type="project" value="UniProtKB-EC"/>
</dbReference>
<dbReference type="EMBL" id="PSYR01000002">
    <property type="protein sequence ID" value="RCN57039.1"/>
    <property type="molecule type" value="Genomic_DNA"/>
</dbReference>
<dbReference type="CDD" id="cd06558">
    <property type="entry name" value="crotonase-like"/>
    <property type="match status" value="1"/>
</dbReference>
<keyword evidence="7" id="KW-0442">Lipid degradation</keyword>
<dbReference type="InterPro" id="IPR029045">
    <property type="entry name" value="ClpP/crotonase-like_dom_sf"/>
</dbReference>
<dbReference type="STRING" id="163359.A9R16_10485"/>
<reference evidence="14 15" key="1">
    <citation type="submission" date="2018-02" db="EMBL/GenBank/DDBJ databases">
        <title>Insights into the biology of acidophilic members of the Acidiferrobacteraceae family derived from comparative genomic analyses.</title>
        <authorList>
            <person name="Issotta F."/>
            <person name="Thyssen C."/>
            <person name="Mena C."/>
            <person name="Moya A."/>
            <person name="Bellenberg S."/>
            <person name="Sproer C."/>
            <person name="Covarrubias P.C."/>
            <person name="Sand W."/>
            <person name="Quatrini R."/>
            <person name="Vera M."/>
        </authorList>
    </citation>
    <scope>NUCLEOTIDE SEQUENCE [LARGE SCALE GENOMIC DNA]</scope>
    <source>
        <strain evidence="15">m-1</strain>
    </source>
</reference>
<evidence type="ECO:0000256" key="11">
    <source>
        <dbReference type="ARBA" id="ARBA00023239"/>
    </source>
</evidence>
<keyword evidence="9" id="KW-0520">NAD</keyword>
<dbReference type="SUPFAM" id="SSF48179">
    <property type="entry name" value="6-phosphogluconate dehydrogenase C-terminal domain-like"/>
    <property type="match status" value="2"/>
</dbReference>
<dbReference type="PANTHER" id="PTHR43612:SF3">
    <property type="entry name" value="TRIFUNCTIONAL ENZYME SUBUNIT ALPHA, MITOCHONDRIAL"/>
    <property type="match status" value="1"/>
</dbReference>
<evidence type="ECO:0000313" key="14">
    <source>
        <dbReference type="EMBL" id="RCN57039.1"/>
    </source>
</evidence>
<evidence type="ECO:0000313" key="15">
    <source>
        <dbReference type="Proteomes" id="UP000253250"/>
    </source>
</evidence>
<evidence type="ECO:0000256" key="3">
    <source>
        <dbReference type="ARBA" id="ARBA00008750"/>
    </source>
</evidence>
<dbReference type="Gene3D" id="3.40.50.720">
    <property type="entry name" value="NAD(P)-binding Rossmann-like Domain"/>
    <property type="match status" value="1"/>
</dbReference>
<dbReference type="InterPro" id="IPR006108">
    <property type="entry name" value="3HC_DH_C"/>
</dbReference>
<evidence type="ECO:0000256" key="7">
    <source>
        <dbReference type="ARBA" id="ARBA00022963"/>
    </source>
</evidence>
<dbReference type="PROSITE" id="PS00067">
    <property type="entry name" value="3HCDH"/>
    <property type="match status" value="1"/>
</dbReference>
<accession>A0A1C2G2G1</accession>
<comment type="similarity">
    <text evidence="3">In the N-terminal section; belongs to the enoyl-CoA hydratase/isomerase family.</text>
</comment>
<dbReference type="PANTHER" id="PTHR43612">
    <property type="entry name" value="TRIFUNCTIONAL ENZYME SUBUNIT ALPHA"/>
    <property type="match status" value="1"/>
</dbReference>
<keyword evidence="10" id="KW-0443">Lipid metabolism</keyword>
<dbReference type="GO" id="GO:0070403">
    <property type="term" value="F:NAD+ binding"/>
    <property type="evidence" value="ECO:0007669"/>
    <property type="project" value="InterPro"/>
</dbReference>
<protein>
    <recommendedName>
        <fullName evidence="5">enoyl-CoA hydratase</fullName>
        <ecNumber evidence="5">4.2.1.17</ecNumber>
    </recommendedName>
</protein>
<comment type="catalytic activity">
    <reaction evidence="13">
        <text>a (3S)-3-hydroxyacyl-CoA + NAD(+) = a 3-oxoacyl-CoA + NADH + H(+)</text>
        <dbReference type="Rhea" id="RHEA:22432"/>
        <dbReference type="ChEBI" id="CHEBI:15378"/>
        <dbReference type="ChEBI" id="CHEBI:57318"/>
        <dbReference type="ChEBI" id="CHEBI:57540"/>
        <dbReference type="ChEBI" id="CHEBI:57945"/>
        <dbReference type="ChEBI" id="CHEBI:90726"/>
        <dbReference type="EC" id="1.1.1.35"/>
    </reaction>
</comment>
<dbReference type="InterPro" id="IPR050136">
    <property type="entry name" value="FA_oxidation_alpha_subunit"/>
</dbReference>
<dbReference type="EC" id="4.2.1.17" evidence="5"/>
<comment type="pathway">
    <text evidence="1">Lipid metabolism; fatty acid beta-oxidation.</text>
</comment>
<evidence type="ECO:0000256" key="12">
    <source>
        <dbReference type="ARBA" id="ARBA00023268"/>
    </source>
</evidence>
<evidence type="ECO:0000256" key="4">
    <source>
        <dbReference type="ARBA" id="ARBA00009463"/>
    </source>
</evidence>
<sequence>MTSSWTLSEADDIAELVLDVPGKRHNVLSREVLGELDQLLAILETRPLRGLVIRSGKPQGFAAGADVHEFRCILDAARAAELTRAGQRVLARLAGLPYPSVAIIHGPCLGGGLELALACSYRVACDDERTSLALPEVKLGIHPGFGGTIRLPALIGPLPALSLMLGGRGLPARKAHKVGLVDTCAPQRHLDAAARALLHDVPPKGRPPWYRGFLAAPFLRPYVGAFLQRRLKAKVECRHYPAPCRIVSLWTRQASFEAEALSCAELLVSPVSRHLVHLFELSEELKRRARTQAHGIRRIHVVGAGVMGADIAAWAALKGFHVSLQDRAPEVLARAIKRAHGLFAERLKGRAAEAARDRLMPDMRGGALSGADLVIEAIIENRDAKQALLAQVEAQVPERTIIATNTSSIPLDDLAAGLSVPGRLVGLHFFNPVTKMPLIEVIGGAVSDSRALAAMRSFAVALDRLPVDVKSSPGFLVNRALMPYLLEAVTLAEEGVALADIDAAAVDFGMPMGPIALADTVGLDICLAVAQTLSAPLDLSVPELLTRKVEAGSLGKKSGQGFYRYPQPRRFSSARPPPDLVIAERLIMRLVNEAARCLRLGIVTDPDMVDIGLVYGTGFAPFRGGPLGYAEALGTGEVISRLMELAERYGPRFTPDPAWSQDGMLARRPLDP</sequence>
<gene>
    <name evidence="14" type="ORF">C4900_15085</name>
</gene>
<evidence type="ECO:0000256" key="5">
    <source>
        <dbReference type="ARBA" id="ARBA00012076"/>
    </source>
</evidence>
<evidence type="ECO:0000256" key="2">
    <source>
        <dbReference type="ARBA" id="ARBA00007005"/>
    </source>
</evidence>
<dbReference type="SUPFAM" id="SSF52096">
    <property type="entry name" value="ClpP/crotonase"/>
    <property type="match status" value="1"/>
</dbReference>
<comment type="caution">
    <text evidence="14">The sequence shown here is derived from an EMBL/GenBank/DDBJ whole genome shotgun (WGS) entry which is preliminary data.</text>
</comment>